<dbReference type="GO" id="GO:0008410">
    <property type="term" value="F:CoA-transferase activity"/>
    <property type="evidence" value="ECO:0007669"/>
    <property type="project" value="InterPro"/>
</dbReference>
<dbReference type="HOGENOM" id="CLU_019942_2_1_4"/>
<dbReference type="InterPro" id="IPR004165">
    <property type="entry name" value="CoA_trans_fam_I"/>
</dbReference>
<dbReference type="PANTHER" id="PTHR13707">
    <property type="entry name" value="KETOACID-COENZYME A TRANSFERASE"/>
    <property type="match status" value="1"/>
</dbReference>
<accession>F8GWC4</accession>
<geneLocation type="plasmid" evidence="3 4">
    <name>pBB1</name>
</geneLocation>
<dbReference type="GeneID" id="34312142"/>
<evidence type="ECO:0000256" key="2">
    <source>
        <dbReference type="ARBA" id="ARBA00022679"/>
    </source>
</evidence>
<sequence length="231" mass="24563">MIDKLYTTARDAMDDVQDGATIAIGGFGGAGMPDELIDALIEQGAKELTVISNNAGNGDTGLAALLKTRRVRKLLCSFPRQRDAYVFEELYRAGQIELEVVPQGTLAERLRAAGSGIGAFYTPTGYGTLLAQGKETRQIDGRGYVLEHPLHVDVALINAAAADRWGNLIYNKTARNFAPVMAMAASQTIAAVARVCELGELDPEDVVTPGIFVNRVVLRGAVAQAEAMLAG</sequence>
<organism evidence="3 4">
    <name type="scientific">Cupriavidus necator (strain ATCC 43291 / DSM 13513 / CCUG 52238 / LMG 8453 / N-1)</name>
    <name type="common">Ralstonia eutropha</name>
    <dbReference type="NCBI Taxonomy" id="1042878"/>
    <lineage>
        <taxon>Bacteria</taxon>
        <taxon>Pseudomonadati</taxon>
        <taxon>Pseudomonadota</taxon>
        <taxon>Betaproteobacteria</taxon>
        <taxon>Burkholderiales</taxon>
        <taxon>Burkholderiaceae</taxon>
        <taxon>Cupriavidus</taxon>
    </lineage>
</organism>
<evidence type="ECO:0000313" key="3">
    <source>
        <dbReference type="EMBL" id="AEI81699.1"/>
    </source>
</evidence>
<dbReference type="KEGG" id="cnc:CNE_BB1p02750"/>
<protein>
    <submittedName>
        <fullName evidence="3">Oxoadipate CoA transferase alpha subunit</fullName>
    </submittedName>
</protein>
<dbReference type="SMART" id="SM00882">
    <property type="entry name" value="CoA_trans"/>
    <property type="match status" value="1"/>
</dbReference>
<dbReference type="RefSeq" id="WP_013958755.1">
    <property type="nucleotide sequence ID" value="NC_015727.1"/>
</dbReference>
<dbReference type="PROSITE" id="PS01273">
    <property type="entry name" value="COA_TRANSF_1"/>
    <property type="match status" value="1"/>
</dbReference>
<dbReference type="Pfam" id="PF01144">
    <property type="entry name" value="CoA_trans"/>
    <property type="match status" value="1"/>
</dbReference>
<evidence type="ECO:0000256" key="1">
    <source>
        <dbReference type="ARBA" id="ARBA00005612"/>
    </source>
</evidence>
<proteinExistence type="inferred from homology"/>
<keyword evidence="2 3" id="KW-0808">Transferase</keyword>
<evidence type="ECO:0000313" key="4">
    <source>
        <dbReference type="Proteomes" id="UP000006798"/>
    </source>
</evidence>
<keyword evidence="3" id="KW-0614">Plasmid</keyword>
<dbReference type="PANTHER" id="PTHR13707:SF60">
    <property type="entry name" value="ACETATE COA-TRANSFERASE SUBUNIT ALPHA"/>
    <property type="match status" value="1"/>
</dbReference>
<dbReference type="NCBIfam" id="TIGR02429">
    <property type="entry name" value="pcaI_scoA_fam"/>
    <property type="match status" value="1"/>
</dbReference>
<dbReference type="InterPro" id="IPR004163">
    <property type="entry name" value="CoA_transf_BS"/>
</dbReference>
<dbReference type="EMBL" id="CP002879">
    <property type="protein sequence ID" value="AEI81699.1"/>
    <property type="molecule type" value="Genomic_DNA"/>
</dbReference>
<gene>
    <name evidence="3" type="primary">catI</name>
    <name evidence="3" type="ordered locus">CNE_BB1p02750</name>
</gene>
<comment type="similarity">
    <text evidence="1">Belongs to the 3-oxoacid CoA-transferase subunit A family.</text>
</comment>
<dbReference type="SUPFAM" id="SSF100950">
    <property type="entry name" value="NagB/RpiA/CoA transferase-like"/>
    <property type="match status" value="1"/>
</dbReference>
<reference evidence="3 4" key="1">
    <citation type="journal article" date="2011" name="J. Bacteriol.">
        <title>Complete genome sequence of the type strain Cupriavidus necator N-1.</title>
        <authorList>
            <person name="Poehlein A."/>
            <person name="Kusian B."/>
            <person name="Friedrich B."/>
            <person name="Daniel R."/>
            <person name="Bowien B."/>
        </authorList>
    </citation>
    <scope>NUCLEOTIDE SEQUENCE [LARGE SCALE GENOMIC DNA]</scope>
    <source>
        <strain evidence="4">ATCC 43291 / DSM 13513 / CCUG 52238 / LMG 8453 / N-1</strain>
        <plasmid evidence="3 4">pBB1</plasmid>
    </source>
</reference>
<dbReference type="Proteomes" id="UP000006798">
    <property type="component" value="Plasmid pBB1"/>
</dbReference>
<name>F8GWC4_CUPNN</name>
<dbReference type="AlphaFoldDB" id="F8GWC4"/>
<dbReference type="InterPro" id="IPR012792">
    <property type="entry name" value="3-oxoacid_CoA-transf_A"/>
</dbReference>
<dbReference type="Gene3D" id="3.40.1080.10">
    <property type="entry name" value="Glutaconate Coenzyme A-transferase"/>
    <property type="match status" value="1"/>
</dbReference>
<dbReference type="InterPro" id="IPR037171">
    <property type="entry name" value="NagB/RpiA_transferase-like"/>
</dbReference>